<dbReference type="AlphaFoldDB" id="K1QRC5"/>
<organism evidence="2">
    <name type="scientific">Magallana gigas</name>
    <name type="common">Pacific oyster</name>
    <name type="synonym">Crassostrea gigas</name>
    <dbReference type="NCBI Taxonomy" id="29159"/>
    <lineage>
        <taxon>Eukaryota</taxon>
        <taxon>Metazoa</taxon>
        <taxon>Spiralia</taxon>
        <taxon>Lophotrochozoa</taxon>
        <taxon>Mollusca</taxon>
        <taxon>Bivalvia</taxon>
        <taxon>Autobranchia</taxon>
        <taxon>Pteriomorphia</taxon>
        <taxon>Ostreida</taxon>
        <taxon>Ostreoidea</taxon>
        <taxon>Ostreidae</taxon>
        <taxon>Magallana</taxon>
    </lineage>
</organism>
<dbReference type="InParanoid" id="K1QRC5"/>
<dbReference type="HOGENOM" id="CLU_1305939_0_0_1"/>
<proteinExistence type="predicted"/>
<protein>
    <submittedName>
        <fullName evidence="2">Uncharacterized protein</fullName>
    </submittedName>
</protein>
<reference evidence="2" key="1">
    <citation type="journal article" date="2012" name="Nature">
        <title>The oyster genome reveals stress adaptation and complexity of shell formation.</title>
        <authorList>
            <person name="Zhang G."/>
            <person name="Fang X."/>
            <person name="Guo X."/>
            <person name="Li L."/>
            <person name="Luo R."/>
            <person name="Xu F."/>
            <person name="Yang P."/>
            <person name="Zhang L."/>
            <person name="Wang X."/>
            <person name="Qi H."/>
            <person name="Xiong Z."/>
            <person name="Que H."/>
            <person name="Xie Y."/>
            <person name="Holland P.W."/>
            <person name="Paps J."/>
            <person name="Zhu Y."/>
            <person name="Wu F."/>
            <person name="Chen Y."/>
            <person name="Wang J."/>
            <person name="Peng C."/>
            <person name="Meng J."/>
            <person name="Yang L."/>
            <person name="Liu J."/>
            <person name="Wen B."/>
            <person name="Zhang N."/>
            <person name="Huang Z."/>
            <person name="Zhu Q."/>
            <person name="Feng Y."/>
            <person name="Mount A."/>
            <person name="Hedgecock D."/>
            <person name="Xu Z."/>
            <person name="Liu Y."/>
            <person name="Domazet-Loso T."/>
            <person name="Du Y."/>
            <person name="Sun X."/>
            <person name="Zhang S."/>
            <person name="Liu B."/>
            <person name="Cheng P."/>
            <person name="Jiang X."/>
            <person name="Li J."/>
            <person name="Fan D."/>
            <person name="Wang W."/>
            <person name="Fu W."/>
            <person name="Wang T."/>
            <person name="Wang B."/>
            <person name="Zhang J."/>
            <person name="Peng Z."/>
            <person name="Li Y."/>
            <person name="Li N."/>
            <person name="Wang J."/>
            <person name="Chen M."/>
            <person name="He Y."/>
            <person name="Tan F."/>
            <person name="Song X."/>
            <person name="Zheng Q."/>
            <person name="Huang R."/>
            <person name="Yang H."/>
            <person name="Du X."/>
            <person name="Chen L."/>
            <person name="Yang M."/>
            <person name="Gaffney P.M."/>
            <person name="Wang S."/>
            <person name="Luo L."/>
            <person name="She Z."/>
            <person name="Ming Y."/>
            <person name="Huang W."/>
            <person name="Zhang S."/>
            <person name="Huang B."/>
            <person name="Zhang Y."/>
            <person name="Qu T."/>
            <person name="Ni P."/>
            <person name="Miao G."/>
            <person name="Wang J."/>
            <person name="Wang Q."/>
            <person name="Steinberg C.E."/>
            <person name="Wang H."/>
            <person name="Li N."/>
            <person name="Qian L."/>
            <person name="Zhang G."/>
            <person name="Li Y."/>
            <person name="Yang H."/>
            <person name="Liu X."/>
            <person name="Wang J."/>
            <person name="Yin Y."/>
            <person name="Wang J."/>
        </authorList>
    </citation>
    <scope>NUCLEOTIDE SEQUENCE [LARGE SCALE GENOMIC DNA]</scope>
    <source>
        <strain evidence="2">05x7-T-G4-1.051#20</strain>
    </source>
</reference>
<gene>
    <name evidence="2" type="ORF">CGI_10013328</name>
</gene>
<accession>K1QRC5</accession>
<feature type="compositionally biased region" description="Basic and acidic residues" evidence="1">
    <location>
        <begin position="1"/>
        <end position="18"/>
    </location>
</feature>
<dbReference type="EMBL" id="JH817610">
    <property type="protein sequence ID" value="EKC31435.1"/>
    <property type="molecule type" value="Genomic_DNA"/>
</dbReference>
<feature type="region of interest" description="Disordered" evidence="1">
    <location>
        <begin position="1"/>
        <end position="20"/>
    </location>
</feature>
<evidence type="ECO:0000313" key="2">
    <source>
        <dbReference type="EMBL" id="EKC31435.1"/>
    </source>
</evidence>
<sequence length="211" mass="23576">MKEVSTVLEPKRFRKSDEPTSTITKASLDSARSIDVDNSASGPSFTIAHFTSVDFKMMVIQMCECENRYCKEAVNSVEIVTACPTSKTEWEIAARKKNCERIASRQKLLEAIVNGEISIITGPLAVFDDYLAINQVTVTYSLPPVIKKQSIHLESHCEPTLITAFAEGESLILRQAQHKYKSRSRTQVSHTIRDCLNTIDYTISNRISSGI</sequence>
<name>K1QRC5_MAGGI</name>
<evidence type="ECO:0000256" key="1">
    <source>
        <dbReference type="SAM" id="MobiDB-lite"/>
    </source>
</evidence>